<reference evidence="7 8" key="1">
    <citation type="journal article" date="2014" name="Virology">
        <title>Genome of brown tide virus (AaV), the little giant of the Megaviridae, elucidates NCLDV genome expansion and host-virus coevolution.</title>
        <authorList>
            <person name="Moniruzzaman M."/>
            <person name="LeCleir G.R."/>
            <person name="Brown C.M."/>
            <person name="Gobler C.J."/>
            <person name="Bidle K.D."/>
            <person name="Wilson W.H."/>
            <person name="Wilhelm S.W."/>
        </authorList>
    </citation>
    <scope>NUCLEOTIDE SEQUENCE [LARGE SCALE GENOMIC DNA]</scope>
    <source>
        <strain evidence="7">BtV-01</strain>
    </source>
</reference>
<dbReference type="Proteomes" id="UP000028667">
    <property type="component" value="Segment"/>
</dbReference>
<proteinExistence type="predicted"/>
<dbReference type="InterPro" id="IPR023408">
    <property type="entry name" value="MscS_beta-dom_sf"/>
</dbReference>
<dbReference type="InterPro" id="IPR010920">
    <property type="entry name" value="LSM_dom_sf"/>
</dbReference>
<dbReference type="GO" id="GO:0008381">
    <property type="term" value="F:mechanosensitive monoatomic ion channel activity"/>
    <property type="evidence" value="ECO:0007669"/>
    <property type="project" value="InterPro"/>
</dbReference>
<evidence type="ECO:0000256" key="3">
    <source>
        <dbReference type="ARBA" id="ARBA00022989"/>
    </source>
</evidence>
<sequence length="261" mass="30049">MRETFTDLYNSPNFIYIRYISAIIIVLLTFPISSILTQKLQDTDYKNEDFDKFFQTGLSILLIRFATMFVLILIALKVANVNNLVIASYAGILLIAVPAAMSTQISNYISGLLLIAFDRITLNDYIIIDDFEGRIKKLNLFSIEVKDEFTKKTRFIPNADFWTKSFINVSKNTTAVAKIEITVASDNDFDEIEDKILNIIDNNFEGIDASKTRIRYDHSIWGVKLSIAVEVPSKKYFEYKMLLLRVIRKKISEDEDINFVM</sequence>
<evidence type="ECO:0000313" key="8">
    <source>
        <dbReference type="Proteomes" id="UP000028667"/>
    </source>
</evidence>
<evidence type="ECO:0000256" key="4">
    <source>
        <dbReference type="ARBA" id="ARBA00023136"/>
    </source>
</evidence>
<accession>A0A076FGK6</accession>
<dbReference type="PANTHER" id="PTHR30221:SF1">
    <property type="entry name" value="SMALL-CONDUCTANCE MECHANOSENSITIVE CHANNEL"/>
    <property type="match status" value="1"/>
</dbReference>
<keyword evidence="2 5" id="KW-0812">Transmembrane</keyword>
<name>A0A076FGK6_9VIRU</name>
<dbReference type="EMBL" id="KJ645900">
    <property type="protein sequence ID" value="AII17220.1"/>
    <property type="molecule type" value="Genomic_DNA"/>
</dbReference>
<dbReference type="PANTHER" id="PTHR30221">
    <property type="entry name" value="SMALL-CONDUCTANCE MECHANOSENSITIVE CHANNEL"/>
    <property type="match status" value="1"/>
</dbReference>
<dbReference type="GO" id="GO:0016020">
    <property type="term" value="C:membrane"/>
    <property type="evidence" value="ECO:0007669"/>
    <property type="project" value="UniProtKB-SubCell"/>
</dbReference>
<dbReference type="Pfam" id="PF00924">
    <property type="entry name" value="MS_channel_2nd"/>
    <property type="match status" value="1"/>
</dbReference>
<dbReference type="Gene3D" id="2.30.30.60">
    <property type="match status" value="1"/>
</dbReference>
<evidence type="ECO:0000256" key="2">
    <source>
        <dbReference type="ARBA" id="ARBA00022692"/>
    </source>
</evidence>
<keyword evidence="4 5" id="KW-0472">Membrane</keyword>
<dbReference type="GeneID" id="20041710"/>
<evidence type="ECO:0000256" key="1">
    <source>
        <dbReference type="ARBA" id="ARBA00004370"/>
    </source>
</evidence>
<dbReference type="InterPro" id="IPR006685">
    <property type="entry name" value="MscS_channel_2nd"/>
</dbReference>
<dbReference type="InterPro" id="IPR045275">
    <property type="entry name" value="MscS_archaea/bacteria_type"/>
</dbReference>
<dbReference type="KEGG" id="vg:20041710"/>
<evidence type="ECO:0000259" key="6">
    <source>
        <dbReference type="Pfam" id="PF00924"/>
    </source>
</evidence>
<keyword evidence="3 5" id="KW-1133">Transmembrane helix</keyword>
<dbReference type="RefSeq" id="YP_009052121.1">
    <property type="nucleotide sequence ID" value="NC_024697.1"/>
</dbReference>
<evidence type="ECO:0000256" key="5">
    <source>
        <dbReference type="SAM" id="Phobius"/>
    </source>
</evidence>
<protein>
    <submittedName>
        <fullName evidence="7">Putative small conductance mechanosensetive channel protein</fullName>
    </submittedName>
</protein>
<keyword evidence="8" id="KW-1185">Reference proteome</keyword>
<comment type="subcellular location">
    <subcellularLocation>
        <location evidence="1">Membrane</location>
    </subcellularLocation>
</comment>
<feature type="domain" description="Mechanosensitive ion channel MscS" evidence="6">
    <location>
        <begin position="105"/>
        <end position="171"/>
    </location>
</feature>
<feature type="transmembrane region" description="Helical" evidence="5">
    <location>
        <begin position="58"/>
        <end position="78"/>
    </location>
</feature>
<feature type="transmembrane region" description="Helical" evidence="5">
    <location>
        <begin position="15"/>
        <end position="37"/>
    </location>
</feature>
<evidence type="ECO:0000313" key="7">
    <source>
        <dbReference type="EMBL" id="AII17220.1"/>
    </source>
</evidence>
<organism evidence="7 8">
    <name type="scientific">Aureococcus anophagefferens virus</name>
    <dbReference type="NCBI Taxonomy" id="1474867"/>
    <lineage>
        <taxon>Viruses</taxon>
        <taxon>Varidnaviria</taxon>
        <taxon>Bamfordvirae</taxon>
        <taxon>Nucleocytoviricota</taxon>
        <taxon>Megaviricetes</taxon>
        <taxon>Imitervirales</taxon>
        <taxon>Schizomimiviridae</taxon>
        <taxon>Kratosvirus</taxon>
        <taxon>Kratosvirus quantuckense</taxon>
    </lineage>
</organism>
<gene>
    <name evidence="7" type="ORF">AaV_043</name>
</gene>
<dbReference type="SUPFAM" id="SSF50182">
    <property type="entry name" value="Sm-like ribonucleoproteins"/>
    <property type="match status" value="1"/>
</dbReference>